<keyword evidence="3" id="KW-1185">Reference proteome</keyword>
<accession>A0ABQ9H0M8</accession>
<feature type="compositionally biased region" description="Polar residues" evidence="1">
    <location>
        <begin position="770"/>
        <end position="779"/>
    </location>
</feature>
<gene>
    <name evidence="2" type="ORF">PR048_022284</name>
</gene>
<comment type="caution">
    <text evidence="2">The sequence shown here is derived from an EMBL/GenBank/DDBJ whole genome shotgun (WGS) entry which is preliminary data.</text>
</comment>
<evidence type="ECO:0000313" key="3">
    <source>
        <dbReference type="Proteomes" id="UP001159363"/>
    </source>
</evidence>
<dbReference type="EMBL" id="JARBHB010000008">
    <property type="protein sequence ID" value="KAJ8877826.1"/>
    <property type="molecule type" value="Genomic_DNA"/>
</dbReference>
<dbReference type="Proteomes" id="UP001159363">
    <property type="component" value="Chromosome 7"/>
</dbReference>
<proteinExistence type="predicted"/>
<feature type="non-terminal residue" evidence="2">
    <location>
        <position position="1071"/>
    </location>
</feature>
<sequence>MCHAAGIGQRDAPPSIAVCCCTSEQLLSKWGLWRQGTRLPTPSLVLCRSSSCDVLFSLPDTVGSSARARVSSAHAPAVAMATPIDGRAIAMEWGALPVRIAYSAGKVTGVLCFVFSVVLSVPATYRIHAGIYWSPALCYLRSCVSDTSSQYYRVFHHPSTFVARLELFGLSIPTTCLPSKIPFTLTPTLLRQLGRLPPFDGATKMLHTNLLRFDGLRLRRVPSSLPGALNSCCREHAIVTVCLPGTCNVDRVQTTREVECRRSERRTSDRGGFFFAQLDDAPAVDDAGGKRPAAVVVVVWLTPSRRQVHAAERENIVGRRSGVAARLRWSMTPPPPLFVPPRPATVEMGVNSLRPFSHRKLRPLLPFPVSAAPQMVIFGEVLLVSEDAGQVSVRRFFARLESDLQKITPWPNFTVLYILEPESFLHCLLHRCEVPPYLTELPMIGAHNCEVFSYWHRVTQGVSNRVWSNDKRNAEDKLDFKHSYISATFAIGSQFIRHARVNSKPITDLIQKCEGPRWRSGQTTRLPPRRSGFDTRRGRFRIFACGNLTGRCRWSAGFLRGLTFPPPLHSGSCSTLTSLHPHRLALKTSMLRAAQISPFSPEAKQHLLQRLSRLASPFSNQQEAHSRVPRAHIKGSHDATSLLHTYIFCVEFVEEAEAEEEEGVYQCRHTSSLQRFLRPRSHHAPCILHVSLEQARPPDAQSGMFLPAHRLRSEVVPIPSRRRIGAPPTAILAHNLHEEKARMLHAGNCQKRANLEVNIGGDRGQPALNARSNGTTSGYSAGRVSARNGTRPLIPYFVSIRTTFTPHAGCSSFSPSVHDCVHYARVQAVHHKREPSASYSITRNLQPSTPLSEKGGIVVGEEGVVRGGGKRGDCQLPSTSVRYQEPCPITPSPLPFPRGPFHHRTVDFRSVCTPLEYRTASHISLFQPSIALPAHYPPANPRGKVPDYASSKKKILTKYRKYQQRDNAPHSCALNMIIYCILLRVTGATVAERLPRSPPTKANRAQFPAGSPDFRLWGTCRTMPFLGGSSRESPVPHAHSFRRRSTFTSITLIGSQDLAAKSRPNLLHSHY</sequence>
<evidence type="ECO:0000313" key="2">
    <source>
        <dbReference type="EMBL" id="KAJ8877826.1"/>
    </source>
</evidence>
<protein>
    <submittedName>
        <fullName evidence="2">Uncharacterized protein</fullName>
    </submittedName>
</protein>
<evidence type="ECO:0000256" key="1">
    <source>
        <dbReference type="SAM" id="MobiDB-lite"/>
    </source>
</evidence>
<name>A0ABQ9H0M8_9NEOP</name>
<organism evidence="2 3">
    <name type="scientific">Dryococelus australis</name>
    <dbReference type="NCBI Taxonomy" id="614101"/>
    <lineage>
        <taxon>Eukaryota</taxon>
        <taxon>Metazoa</taxon>
        <taxon>Ecdysozoa</taxon>
        <taxon>Arthropoda</taxon>
        <taxon>Hexapoda</taxon>
        <taxon>Insecta</taxon>
        <taxon>Pterygota</taxon>
        <taxon>Neoptera</taxon>
        <taxon>Polyneoptera</taxon>
        <taxon>Phasmatodea</taxon>
        <taxon>Verophasmatodea</taxon>
        <taxon>Anareolatae</taxon>
        <taxon>Phasmatidae</taxon>
        <taxon>Eurycanthinae</taxon>
        <taxon>Dryococelus</taxon>
    </lineage>
</organism>
<reference evidence="2 3" key="1">
    <citation type="submission" date="2023-02" db="EMBL/GenBank/DDBJ databases">
        <title>LHISI_Scaffold_Assembly.</title>
        <authorList>
            <person name="Stuart O.P."/>
            <person name="Cleave R."/>
            <person name="Magrath M.J.L."/>
            <person name="Mikheyev A.S."/>
        </authorList>
    </citation>
    <scope>NUCLEOTIDE SEQUENCE [LARGE SCALE GENOMIC DNA]</scope>
    <source>
        <strain evidence="2">Daus_M_001</strain>
        <tissue evidence="2">Leg muscle</tissue>
    </source>
</reference>
<feature type="region of interest" description="Disordered" evidence="1">
    <location>
        <begin position="760"/>
        <end position="784"/>
    </location>
</feature>